<comment type="caution">
    <text evidence="2">The sequence shown here is derived from an EMBL/GenBank/DDBJ whole genome shotgun (WGS) entry which is preliminary data.</text>
</comment>
<feature type="chain" id="PRO_5041271594" evidence="1">
    <location>
        <begin position="23"/>
        <end position="323"/>
    </location>
</feature>
<evidence type="ECO:0000313" key="3">
    <source>
        <dbReference type="Proteomes" id="UP001174936"/>
    </source>
</evidence>
<protein>
    <submittedName>
        <fullName evidence="2">Uncharacterized protein</fullName>
    </submittedName>
</protein>
<dbReference type="Proteomes" id="UP001174936">
    <property type="component" value="Unassembled WGS sequence"/>
</dbReference>
<accession>A0AA39YE44</accession>
<proteinExistence type="predicted"/>
<feature type="signal peptide" evidence="1">
    <location>
        <begin position="1"/>
        <end position="22"/>
    </location>
</feature>
<evidence type="ECO:0000313" key="2">
    <source>
        <dbReference type="EMBL" id="KAK0649320.1"/>
    </source>
</evidence>
<name>A0AA39YE44_9PEZI</name>
<reference evidence="2" key="1">
    <citation type="submission" date="2023-06" db="EMBL/GenBank/DDBJ databases">
        <title>Genome-scale phylogeny and comparative genomics of the fungal order Sordariales.</title>
        <authorList>
            <consortium name="Lawrence Berkeley National Laboratory"/>
            <person name="Hensen N."/>
            <person name="Bonometti L."/>
            <person name="Westerberg I."/>
            <person name="Brannstrom I.O."/>
            <person name="Guillou S."/>
            <person name="Cros-Aarteil S."/>
            <person name="Calhoun S."/>
            <person name="Haridas S."/>
            <person name="Kuo A."/>
            <person name="Mondo S."/>
            <person name="Pangilinan J."/>
            <person name="Riley R."/>
            <person name="Labutti K."/>
            <person name="Andreopoulos B."/>
            <person name="Lipzen A."/>
            <person name="Chen C."/>
            <person name="Yanf M."/>
            <person name="Daum C."/>
            <person name="Ng V."/>
            <person name="Clum A."/>
            <person name="Steindorff A."/>
            <person name="Ohm R."/>
            <person name="Martin F."/>
            <person name="Silar P."/>
            <person name="Natvig D."/>
            <person name="Lalanne C."/>
            <person name="Gautier V."/>
            <person name="Ament-Velasquez S.L."/>
            <person name="Kruys A."/>
            <person name="Hutchinson M.I."/>
            <person name="Powell A.J."/>
            <person name="Barry K."/>
            <person name="Miller A.N."/>
            <person name="Grigoriev I.V."/>
            <person name="Debuchy R."/>
            <person name="Gladieux P."/>
            <person name="Thoren M.H."/>
            <person name="Johannesson H."/>
        </authorList>
    </citation>
    <scope>NUCLEOTIDE SEQUENCE</scope>
    <source>
        <strain evidence="2">SMH2532-1</strain>
    </source>
</reference>
<organism evidence="2 3">
    <name type="scientific">Cercophora newfieldiana</name>
    <dbReference type="NCBI Taxonomy" id="92897"/>
    <lineage>
        <taxon>Eukaryota</taxon>
        <taxon>Fungi</taxon>
        <taxon>Dikarya</taxon>
        <taxon>Ascomycota</taxon>
        <taxon>Pezizomycotina</taxon>
        <taxon>Sordariomycetes</taxon>
        <taxon>Sordariomycetidae</taxon>
        <taxon>Sordariales</taxon>
        <taxon>Lasiosphaeriaceae</taxon>
        <taxon>Cercophora</taxon>
    </lineage>
</organism>
<keyword evidence="1" id="KW-0732">Signal</keyword>
<sequence>MTTLALLTAILLHLTLLHPTSADVIPLPSLPHGTCTTSYRPIPNSCPALGVWHDKYEPRYNICGRNGCVVYQPPGDLLPAYACRGSPLCENPLFMDPRVCEPYVTCKCDDGWKMIAGECVQKVCYYDGEINGRGPEFAEGERWEWGVAMGRESNPVRLHLLNVKLQRPTIILLRKPHQVLRLPPDKHPILHKEVPVLCTLAFLDPRLPRTSFLVTREDHTPEGFDAIQRRVDTLKVIGGETVLLNQEAHYLMAFVTVDDDTRGDGFISAVDPGADTVLTADLLDDGFGDEVEGVEARDEGCWMSQPPTVLVVTASGLEFVYLL</sequence>
<dbReference type="EMBL" id="JAULSV010000003">
    <property type="protein sequence ID" value="KAK0649320.1"/>
    <property type="molecule type" value="Genomic_DNA"/>
</dbReference>
<keyword evidence="3" id="KW-1185">Reference proteome</keyword>
<dbReference type="AlphaFoldDB" id="A0AA39YE44"/>
<evidence type="ECO:0000256" key="1">
    <source>
        <dbReference type="SAM" id="SignalP"/>
    </source>
</evidence>
<gene>
    <name evidence="2" type="ORF">B0T16DRAFT_389389</name>
</gene>